<feature type="compositionally biased region" description="Low complexity" evidence="5">
    <location>
        <begin position="21"/>
        <end position="31"/>
    </location>
</feature>
<feature type="domain" description="ANTAR" evidence="6">
    <location>
        <begin position="266"/>
        <end position="327"/>
    </location>
</feature>
<proteinExistence type="predicted"/>
<dbReference type="SMART" id="SM01012">
    <property type="entry name" value="ANTAR"/>
    <property type="match status" value="1"/>
</dbReference>
<dbReference type="GO" id="GO:0016301">
    <property type="term" value="F:kinase activity"/>
    <property type="evidence" value="ECO:0007669"/>
    <property type="project" value="UniProtKB-KW"/>
</dbReference>
<accession>M3DAE9</accession>
<dbReference type="Pfam" id="PF03861">
    <property type="entry name" value="ANTAR"/>
    <property type="match status" value="1"/>
</dbReference>
<evidence type="ECO:0000313" key="8">
    <source>
        <dbReference type="Proteomes" id="UP000030760"/>
    </source>
</evidence>
<evidence type="ECO:0000256" key="4">
    <source>
        <dbReference type="ARBA" id="ARBA00023163"/>
    </source>
</evidence>
<evidence type="ECO:0000256" key="3">
    <source>
        <dbReference type="ARBA" id="ARBA00023015"/>
    </source>
</evidence>
<name>M3DAE9_9ACTN</name>
<dbReference type="InterPro" id="IPR003018">
    <property type="entry name" value="GAF"/>
</dbReference>
<dbReference type="GO" id="GO:0003723">
    <property type="term" value="F:RNA binding"/>
    <property type="evidence" value="ECO:0007669"/>
    <property type="project" value="InterPro"/>
</dbReference>
<dbReference type="EMBL" id="KB405089">
    <property type="protein sequence ID" value="EMF53292.1"/>
    <property type="molecule type" value="Genomic_DNA"/>
</dbReference>
<dbReference type="InterPro" id="IPR005561">
    <property type="entry name" value="ANTAR"/>
</dbReference>
<evidence type="ECO:0000259" key="6">
    <source>
        <dbReference type="PROSITE" id="PS50921"/>
    </source>
</evidence>
<keyword evidence="1" id="KW-0808">Transferase</keyword>
<keyword evidence="3" id="KW-0805">Transcription regulation</keyword>
<evidence type="ECO:0000256" key="2">
    <source>
        <dbReference type="ARBA" id="ARBA00022777"/>
    </source>
</evidence>
<dbReference type="InterPro" id="IPR029016">
    <property type="entry name" value="GAF-like_dom_sf"/>
</dbReference>
<feature type="region of interest" description="Disordered" evidence="5">
    <location>
        <begin position="1"/>
        <end position="31"/>
    </location>
</feature>
<dbReference type="PROSITE" id="PS50921">
    <property type="entry name" value="ANTAR"/>
    <property type="match status" value="1"/>
</dbReference>
<dbReference type="SMART" id="SM00065">
    <property type="entry name" value="GAF"/>
    <property type="match status" value="1"/>
</dbReference>
<dbReference type="SUPFAM" id="SSF52172">
    <property type="entry name" value="CheY-like"/>
    <property type="match status" value="1"/>
</dbReference>
<dbReference type="InterPro" id="IPR036388">
    <property type="entry name" value="WH-like_DNA-bd_sf"/>
</dbReference>
<dbReference type="InterPro" id="IPR011006">
    <property type="entry name" value="CheY-like_superfamily"/>
</dbReference>
<sequence length="345" mass="37338">MHSSEADDDEGMSSGPPSATPRDGAAARRPAARGRGWVLGQGRNHACEADVEVLASVLDQTVGVQHRGVSGSRVQWVSVRVERKRLCEWNGNGCHNNGRWRAVDRPDRDRHVLDMIDWLLETTSLREFLQHLVDDAVSASAADGCGVTVQRRHRPLTVVSTGGVAEKLDEKQYGLDDGPCLHCLRSGGSVYVPDMLGEARWESFPGFAADMGIRSSLSLPIPARTHTAGALNFYAAGQDAFTEDDRGRLALLAAQAGGGLALAQRLADAEDFSRDLQTALASRSVIDQAIGSVMQRRHCTAEEAFDLLRRLSQETNLKLRDVCTRLVTGLAGGPPAPRPPLRPRP</sequence>
<feature type="compositionally biased region" description="Acidic residues" evidence="5">
    <location>
        <begin position="1"/>
        <end position="11"/>
    </location>
</feature>
<reference evidence="8" key="1">
    <citation type="journal article" date="2013" name="Genome Announc.">
        <title>Draft Genome Sequence of Streptomyces bottropensis ATCC 25435, a Bottromycin-Producing Actinomycete.</title>
        <authorList>
            <person name="Zhang H."/>
            <person name="Zhou W."/>
            <person name="Zhuang Y."/>
            <person name="Liang X."/>
            <person name="Liu T."/>
        </authorList>
    </citation>
    <scope>NUCLEOTIDE SEQUENCE [LARGE SCALE GENOMIC DNA]</scope>
    <source>
        <strain evidence="8">ATCC 25435</strain>
    </source>
</reference>
<dbReference type="Pfam" id="PF13185">
    <property type="entry name" value="GAF_2"/>
    <property type="match status" value="1"/>
</dbReference>
<keyword evidence="2" id="KW-0418">Kinase</keyword>
<dbReference type="Proteomes" id="UP000030760">
    <property type="component" value="Unassembled WGS sequence"/>
</dbReference>
<dbReference type="Gene3D" id="3.30.450.40">
    <property type="match status" value="1"/>
</dbReference>
<evidence type="ECO:0000313" key="7">
    <source>
        <dbReference type="EMBL" id="EMF53292.1"/>
    </source>
</evidence>
<protein>
    <submittedName>
        <fullName evidence="7">Putative transcription antitermination regulator</fullName>
    </submittedName>
</protein>
<keyword evidence="4" id="KW-0804">Transcription</keyword>
<organism evidence="7 8">
    <name type="scientific">Streptomyces bottropensis ATCC 25435</name>
    <dbReference type="NCBI Taxonomy" id="1054862"/>
    <lineage>
        <taxon>Bacteria</taxon>
        <taxon>Bacillati</taxon>
        <taxon>Actinomycetota</taxon>
        <taxon>Actinomycetes</taxon>
        <taxon>Kitasatosporales</taxon>
        <taxon>Streptomycetaceae</taxon>
        <taxon>Streptomyces</taxon>
    </lineage>
</organism>
<gene>
    <name evidence="7" type="ORF">SBD_4836</name>
</gene>
<evidence type="ECO:0000256" key="5">
    <source>
        <dbReference type="SAM" id="MobiDB-lite"/>
    </source>
</evidence>
<evidence type="ECO:0000256" key="1">
    <source>
        <dbReference type="ARBA" id="ARBA00022679"/>
    </source>
</evidence>
<dbReference type="SUPFAM" id="SSF55781">
    <property type="entry name" value="GAF domain-like"/>
    <property type="match status" value="1"/>
</dbReference>
<dbReference type="AlphaFoldDB" id="M3DAE9"/>
<dbReference type="Gene3D" id="1.10.10.10">
    <property type="entry name" value="Winged helix-like DNA-binding domain superfamily/Winged helix DNA-binding domain"/>
    <property type="match status" value="1"/>
</dbReference>